<accession>A0A438EX20</accession>
<dbReference type="EMBL" id="QGNW01001171">
    <property type="protein sequence ID" value="RVW52281.1"/>
    <property type="molecule type" value="Genomic_DNA"/>
</dbReference>
<dbReference type="AlphaFoldDB" id="A0A438EX20"/>
<dbReference type="Gene3D" id="3.10.10.10">
    <property type="entry name" value="HIV Type 1 Reverse Transcriptase, subunit A, domain 1"/>
    <property type="match status" value="1"/>
</dbReference>
<dbReference type="Pfam" id="PF00078">
    <property type="entry name" value="RVT_1"/>
    <property type="match status" value="1"/>
</dbReference>
<evidence type="ECO:0000259" key="2">
    <source>
        <dbReference type="Pfam" id="PF00078"/>
    </source>
</evidence>
<reference evidence="4 5" key="1">
    <citation type="journal article" date="2018" name="PLoS Genet.">
        <title>Population sequencing reveals clonal diversity and ancestral inbreeding in the grapevine cultivar Chardonnay.</title>
        <authorList>
            <person name="Roach M.J."/>
            <person name="Johnson D.L."/>
            <person name="Bohlmann J."/>
            <person name="van Vuuren H.J."/>
            <person name="Jones S.J."/>
            <person name="Pretorius I.S."/>
            <person name="Schmidt S.A."/>
            <person name="Borneman A.R."/>
        </authorList>
    </citation>
    <scope>NUCLEOTIDE SEQUENCE [LARGE SCALE GENOMIC DNA]</scope>
    <source>
        <strain evidence="5">cv. Chardonnay</strain>
        <tissue evidence="4">Leaf</tissue>
    </source>
</reference>
<comment type="caution">
    <text evidence="4">The sequence shown here is derived from an EMBL/GenBank/DDBJ whole genome shotgun (WGS) entry which is preliminary data.</text>
</comment>
<dbReference type="PANTHER" id="PTHR24559:SF444">
    <property type="entry name" value="REVERSE TRANSCRIPTASE DOMAIN-CONTAINING PROTEIN"/>
    <property type="match status" value="1"/>
</dbReference>
<evidence type="ECO:0000313" key="5">
    <source>
        <dbReference type="Proteomes" id="UP000288805"/>
    </source>
</evidence>
<evidence type="ECO:0000313" key="4">
    <source>
        <dbReference type="EMBL" id="RVW52281.1"/>
    </source>
</evidence>
<dbReference type="CDD" id="cd01647">
    <property type="entry name" value="RT_LTR"/>
    <property type="match status" value="1"/>
</dbReference>
<feature type="domain" description="Reverse transcriptase/retrotransposon-derived protein RNase H-like" evidence="3">
    <location>
        <begin position="162"/>
        <end position="238"/>
    </location>
</feature>
<dbReference type="Proteomes" id="UP000288805">
    <property type="component" value="Unassembled WGS sequence"/>
</dbReference>
<dbReference type="InterPro" id="IPR000477">
    <property type="entry name" value="RT_dom"/>
</dbReference>
<proteinExistence type="predicted"/>
<sequence length="271" mass="31409">MENSESLYTNLNDACPKDSFLLPRIDEIVDAISGHMILSFIDAFSGYHQIPMFQPDGEKTAFVTPHGLYCYRTVEVYIDDIVVKSKTRSKHAQHLEETFRLMKTYNMKINPAKCVFSVSVEKFLGFMCLTGRLAALRHFIARLKNKLRLFFLTLKRASAIDWTDECRRAFNEVKHYLTEPPILSSPQYGEQIYMYLAVSNYVVSVILFCHIRDKEQRLVYYVSKAMVDAETQYSKIEQTFSLEKRRPEALPVLSSPPSDYTHKSTTQKHFA</sequence>
<feature type="region of interest" description="Disordered" evidence="1">
    <location>
        <begin position="250"/>
        <end position="271"/>
    </location>
</feature>
<dbReference type="InterPro" id="IPR041577">
    <property type="entry name" value="RT_RNaseH_2"/>
</dbReference>
<evidence type="ECO:0000259" key="3">
    <source>
        <dbReference type="Pfam" id="PF17919"/>
    </source>
</evidence>
<dbReference type="InterPro" id="IPR043128">
    <property type="entry name" value="Rev_trsase/Diguanyl_cyclase"/>
</dbReference>
<gene>
    <name evidence="4" type="primary">TY3B-G_358</name>
    <name evidence="4" type="ORF">CK203_077338</name>
</gene>
<feature type="compositionally biased region" description="Polar residues" evidence="1">
    <location>
        <begin position="255"/>
        <end position="271"/>
    </location>
</feature>
<dbReference type="InterPro" id="IPR053134">
    <property type="entry name" value="RNA-dir_DNA_polymerase"/>
</dbReference>
<dbReference type="SUPFAM" id="SSF56672">
    <property type="entry name" value="DNA/RNA polymerases"/>
    <property type="match status" value="1"/>
</dbReference>
<dbReference type="FunFam" id="3.30.70.270:FF:000003">
    <property type="entry name" value="Transposon Ty3-G Gag-Pol polyprotein"/>
    <property type="match status" value="1"/>
</dbReference>
<protein>
    <submittedName>
        <fullName evidence="4">Transposon Ty3-G Gag-Pol polyprotein</fullName>
    </submittedName>
</protein>
<feature type="domain" description="Reverse transcriptase" evidence="2">
    <location>
        <begin position="73"/>
        <end position="127"/>
    </location>
</feature>
<evidence type="ECO:0000256" key="1">
    <source>
        <dbReference type="SAM" id="MobiDB-lite"/>
    </source>
</evidence>
<name>A0A438EX20_VITVI</name>
<dbReference type="Gene3D" id="3.30.70.270">
    <property type="match status" value="3"/>
</dbReference>
<dbReference type="Pfam" id="PF17919">
    <property type="entry name" value="RT_RNaseH_2"/>
    <property type="match status" value="1"/>
</dbReference>
<dbReference type="PANTHER" id="PTHR24559">
    <property type="entry name" value="TRANSPOSON TY3-I GAG-POL POLYPROTEIN"/>
    <property type="match status" value="1"/>
</dbReference>
<dbReference type="InterPro" id="IPR043502">
    <property type="entry name" value="DNA/RNA_pol_sf"/>
</dbReference>
<organism evidence="4 5">
    <name type="scientific">Vitis vinifera</name>
    <name type="common">Grape</name>
    <dbReference type="NCBI Taxonomy" id="29760"/>
    <lineage>
        <taxon>Eukaryota</taxon>
        <taxon>Viridiplantae</taxon>
        <taxon>Streptophyta</taxon>
        <taxon>Embryophyta</taxon>
        <taxon>Tracheophyta</taxon>
        <taxon>Spermatophyta</taxon>
        <taxon>Magnoliopsida</taxon>
        <taxon>eudicotyledons</taxon>
        <taxon>Gunneridae</taxon>
        <taxon>Pentapetalae</taxon>
        <taxon>rosids</taxon>
        <taxon>Vitales</taxon>
        <taxon>Vitaceae</taxon>
        <taxon>Viteae</taxon>
        <taxon>Vitis</taxon>
    </lineage>
</organism>